<organism evidence="2 3">
    <name type="scientific">Gloeophyllum trabeum (strain ATCC 11539 / FP-39264 / Madison 617)</name>
    <name type="common">Brown rot fungus</name>
    <dbReference type="NCBI Taxonomy" id="670483"/>
    <lineage>
        <taxon>Eukaryota</taxon>
        <taxon>Fungi</taxon>
        <taxon>Dikarya</taxon>
        <taxon>Basidiomycota</taxon>
        <taxon>Agaricomycotina</taxon>
        <taxon>Agaricomycetes</taxon>
        <taxon>Gloeophyllales</taxon>
        <taxon>Gloeophyllaceae</taxon>
        <taxon>Gloeophyllum</taxon>
    </lineage>
</organism>
<accession>S7Q902</accession>
<dbReference type="HOGENOM" id="CLU_391300_0_0_1"/>
<dbReference type="RefSeq" id="XP_007865931.1">
    <property type="nucleotide sequence ID" value="XM_007867740.1"/>
</dbReference>
<dbReference type="AlphaFoldDB" id="S7Q902"/>
<evidence type="ECO:0000256" key="1">
    <source>
        <dbReference type="SAM" id="Phobius"/>
    </source>
</evidence>
<dbReference type="EMBL" id="KB469301">
    <property type="protein sequence ID" value="EPQ55913.1"/>
    <property type="molecule type" value="Genomic_DNA"/>
</dbReference>
<feature type="transmembrane region" description="Helical" evidence="1">
    <location>
        <begin position="61"/>
        <end position="81"/>
    </location>
</feature>
<keyword evidence="3" id="KW-1185">Reference proteome</keyword>
<reference evidence="2 3" key="1">
    <citation type="journal article" date="2012" name="Science">
        <title>The Paleozoic origin of enzymatic lignin decomposition reconstructed from 31 fungal genomes.</title>
        <authorList>
            <person name="Floudas D."/>
            <person name="Binder M."/>
            <person name="Riley R."/>
            <person name="Barry K."/>
            <person name="Blanchette R.A."/>
            <person name="Henrissat B."/>
            <person name="Martinez A.T."/>
            <person name="Otillar R."/>
            <person name="Spatafora J.W."/>
            <person name="Yadav J.S."/>
            <person name="Aerts A."/>
            <person name="Benoit I."/>
            <person name="Boyd A."/>
            <person name="Carlson A."/>
            <person name="Copeland A."/>
            <person name="Coutinho P.M."/>
            <person name="de Vries R.P."/>
            <person name="Ferreira P."/>
            <person name="Findley K."/>
            <person name="Foster B."/>
            <person name="Gaskell J."/>
            <person name="Glotzer D."/>
            <person name="Gorecki P."/>
            <person name="Heitman J."/>
            <person name="Hesse C."/>
            <person name="Hori C."/>
            <person name="Igarashi K."/>
            <person name="Jurgens J.A."/>
            <person name="Kallen N."/>
            <person name="Kersten P."/>
            <person name="Kohler A."/>
            <person name="Kuees U."/>
            <person name="Kumar T.K.A."/>
            <person name="Kuo A."/>
            <person name="LaButti K."/>
            <person name="Larrondo L.F."/>
            <person name="Lindquist E."/>
            <person name="Ling A."/>
            <person name="Lombard V."/>
            <person name="Lucas S."/>
            <person name="Lundell T."/>
            <person name="Martin R."/>
            <person name="McLaughlin D.J."/>
            <person name="Morgenstern I."/>
            <person name="Morin E."/>
            <person name="Murat C."/>
            <person name="Nagy L.G."/>
            <person name="Nolan M."/>
            <person name="Ohm R.A."/>
            <person name="Patyshakuliyeva A."/>
            <person name="Rokas A."/>
            <person name="Ruiz-Duenas F.J."/>
            <person name="Sabat G."/>
            <person name="Salamov A."/>
            <person name="Samejima M."/>
            <person name="Schmutz J."/>
            <person name="Slot J.C."/>
            <person name="St John F."/>
            <person name="Stenlid J."/>
            <person name="Sun H."/>
            <person name="Sun S."/>
            <person name="Syed K."/>
            <person name="Tsang A."/>
            <person name="Wiebenga A."/>
            <person name="Young D."/>
            <person name="Pisabarro A."/>
            <person name="Eastwood D.C."/>
            <person name="Martin F."/>
            <person name="Cullen D."/>
            <person name="Grigoriev I.V."/>
            <person name="Hibbett D.S."/>
        </authorList>
    </citation>
    <scope>NUCLEOTIDE SEQUENCE [LARGE SCALE GENOMIC DNA]</scope>
    <source>
        <strain evidence="2 3">ATCC 11539</strain>
    </source>
</reference>
<keyword evidence="1" id="KW-0472">Membrane</keyword>
<sequence>MFSLDFSFFGFAAVKRFVVRLFDGAPSAPVSDSSPPMVKTFLLPTRTVREPPSSTHISGSFGFFDALLAFVVLLIGSTLLLSSVGPLKLRGERPSKWYNETIIHLTRYVCLVLALALIDDASAQVSRLYQVSAGFARLLLGWMVAPAFNYGVVLGVTIKDLSGSSGGNEAFLLITLFVLVAAAVIAVWFTVYHMQKWTSDLKLAVALILLELGLCTRGSSATTGYARASQMVLSNLRSGHAKTGLFGNPPTRYIEESERVGLELEDAHIDIDDATSQGGDTGPHYGFLIDHISLPSTPSFTDSPSMAAVSLHISACTVSDDDGDRSDDEPDILRDLAKMRAEDPKNELLRPPPVPRDPWDLDYDEEASLEEVEEIVSTPNPAIVNLQPTSESTQAVLPPPGSSLDTIAEIDQDEGLTECDMSVEIEDYSKRPAPPLVCALFPHGVLISGREALVYDTSSGCARLPTLGPDYKPIEGNGRLNAPPRHLWEKIACAAEKAFHRDPHNFRKWNWREHAEELEAEDALPSHGSLQALHDALNSKRWDRISGEEFQASSQLGHSDSLDSLLRAEDGVEL</sequence>
<evidence type="ECO:0000313" key="2">
    <source>
        <dbReference type="EMBL" id="EPQ55913.1"/>
    </source>
</evidence>
<evidence type="ECO:0000313" key="3">
    <source>
        <dbReference type="Proteomes" id="UP000030669"/>
    </source>
</evidence>
<dbReference type="KEGG" id="gtr:GLOTRDRAFT_129118"/>
<gene>
    <name evidence="2" type="ORF">GLOTRDRAFT_129118</name>
</gene>
<feature type="transmembrane region" description="Helical" evidence="1">
    <location>
        <begin position="101"/>
        <end position="118"/>
    </location>
</feature>
<keyword evidence="1" id="KW-1133">Transmembrane helix</keyword>
<keyword evidence="1" id="KW-0812">Transmembrane</keyword>
<feature type="transmembrane region" description="Helical" evidence="1">
    <location>
        <begin position="170"/>
        <end position="191"/>
    </location>
</feature>
<name>S7Q902_GLOTA</name>
<dbReference type="Proteomes" id="UP000030669">
    <property type="component" value="Unassembled WGS sequence"/>
</dbReference>
<dbReference type="GeneID" id="19301846"/>
<proteinExistence type="predicted"/>
<protein>
    <submittedName>
        <fullName evidence="2">Uncharacterized protein</fullName>
    </submittedName>
</protein>
<feature type="transmembrane region" description="Helical" evidence="1">
    <location>
        <begin position="139"/>
        <end position="158"/>
    </location>
</feature>